<organism evidence="2 3">
    <name type="scientific">OM182 bacterium MED-G28</name>
    <dbReference type="NCBI Taxonomy" id="1986256"/>
    <lineage>
        <taxon>Bacteria</taxon>
        <taxon>Pseudomonadati</taxon>
        <taxon>Pseudomonadota</taxon>
        <taxon>Gammaproteobacteria</taxon>
        <taxon>OMG group</taxon>
        <taxon>OM182 clade</taxon>
    </lineage>
</organism>
<evidence type="ECO:0000313" key="2">
    <source>
        <dbReference type="EMBL" id="PDH34259.1"/>
    </source>
</evidence>
<accession>A0A2A5WCP3</accession>
<dbReference type="GO" id="GO:0019698">
    <property type="term" value="P:D-galacturonate catabolic process"/>
    <property type="evidence" value="ECO:0007669"/>
    <property type="project" value="TreeGrafter"/>
</dbReference>
<dbReference type="GO" id="GO:0016746">
    <property type="term" value="F:acyltransferase activity"/>
    <property type="evidence" value="ECO:0007669"/>
    <property type="project" value="UniProtKB-KW"/>
</dbReference>
<sequence length="391" mass="44649">MIWIFYLDKFKDIRPYQDHEIRAVLDRLLLNPQFLNSIARFYYPTLTRLFPALMIASARKKLLGQLSGVHDVKSMQTVIASYMDKMIHDTTTRLTNSGLDALPDDRNYLFISNHRDIAMDPAFVNYMLYHAGHETLQIAIGDNLLKKPFVTDLMRLNKSFIVRRSLKGRELLQSLSLLSQYIHFSVANRENVWIAQREGRAKDGIDRTDPALLKMLGMGRRDLSLGESLSELNIVPVAISYEYDACDELKAKELHEIEKLGSFTKTEQSDIQSIVAGMIGFKGQVHVAFGTELKLNTDDPEEIAAIIDAQILENYALSDTNFLALEKLRKDGLVSFSLHKGLLEQRKLTKQHRKMFGKRLKAIDNKLHQKILFGYANPLINKLKSGIEIPN</sequence>
<dbReference type="GO" id="GO:0042840">
    <property type="term" value="P:D-glucuronate catabolic process"/>
    <property type="evidence" value="ECO:0007669"/>
    <property type="project" value="TreeGrafter"/>
</dbReference>
<dbReference type="PANTHER" id="PTHR30068">
    <property type="entry name" value="URONATE ISOMERASE"/>
    <property type="match status" value="1"/>
</dbReference>
<comment type="caution">
    <text evidence="2">The sequence shown here is derived from an EMBL/GenBank/DDBJ whole genome shotgun (WGS) entry which is preliminary data.</text>
</comment>
<keyword evidence="2" id="KW-0012">Acyltransferase</keyword>
<protein>
    <submittedName>
        <fullName evidence="2">Acyltransferase</fullName>
    </submittedName>
</protein>
<dbReference type="InterPro" id="IPR002123">
    <property type="entry name" value="Plipid/glycerol_acylTrfase"/>
</dbReference>
<dbReference type="PANTHER" id="PTHR30068:SF3">
    <property type="entry name" value="PHOSPHOLIPID_GLYCEROL ACYLTRANSFERASE DOMAIN-CONTAINING PROTEIN"/>
    <property type="match status" value="1"/>
</dbReference>
<dbReference type="EMBL" id="NTJZ01000004">
    <property type="protein sequence ID" value="PDH34259.1"/>
    <property type="molecule type" value="Genomic_DNA"/>
</dbReference>
<reference evidence="2 3" key="1">
    <citation type="submission" date="2017-08" db="EMBL/GenBank/DDBJ databases">
        <title>Fine stratification of microbial communities through a metagenomic profile of the photic zone.</title>
        <authorList>
            <person name="Haro-Moreno J.M."/>
            <person name="Lopez-Perez M."/>
            <person name="De La Torre J."/>
            <person name="Picazo A."/>
            <person name="Camacho A."/>
            <person name="Rodriguez-Valera F."/>
        </authorList>
    </citation>
    <scope>NUCLEOTIDE SEQUENCE [LARGE SCALE GENOMIC DNA]</scope>
    <source>
        <strain evidence="2">MED-G28</strain>
    </source>
</reference>
<evidence type="ECO:0000313" key="3">
    <source>
        <dbReference type="Proteomes" id="UP000219329"/>
    </source>
</evidence>
<feature type="domain" description="Phospholipid/glycerol acyltransferase" evidence="1">
    <location>
        <begin position="95"/>
        <end position="176"/>
    </location>
</feature>
<dbReference type="AlphaFoldDB" id="A0A2A5WCP3"/>
<keyword evidence="2" id="KW-0808">Transferase</keyword>
<dbReference type="Proteomes" id="UP000219329">
    <property type="component" value="Unassembled WGS sequence"/>
</dbReference>
<name>A0A2A5WCP3_9GAMM</name>
<gene>
    <name evidence="2" type="ORF">CNF02_05540</name>
</gene>
<dbReference type="Pfam" id="PF01553">
    <property type="entry name" value="Acyltransferase"/>
    <property type="match status" value="1"/>
</dbReference>
<proteinExistence type="predicted"/>
<evidence type="ECO:0000259" key="1">
    <source>
        <dbReference type="Pfam" id="PF01553"/>
    </source>
</evidence>
<dbReference type="SUPFAM" id="SSF69593">
    <property type="entry name" value="Glycerol-3-phosphate (1)-acyltransferase"/>
    <property type="match status" value="1"/>
</dbReference>